<evidence type="ECO:0000256" key="2">
    <source>
        <dbReference type="ARBA" id="ARBA00007637"/>
    </source>
</evidence>
<dbReference type="Pfam" id="PF01370">
    <property type="entry name" value="Epimerase"/>
    <property type="match status" value="1"/>
</dbReference>
<comment type="pathway">
    <text evidence="1">Carbohydrate metabolism; galactose metabolism.</text>
</comment>
<evidence type="ECO:0000313" key="7">
    <source>
        <dbReference type="EMBL" id="SEI84751.1"/>
    </source>
</evidence>
<comment type="similarity">
    <text evidence="2">Belongs to the NAD(P)-dependent epimerase/dehydratase family.</text>
</comment>
<evidence type="ECO:0000256" key="1">
    <source>
        <dbReference type="ARBA" id="ARBA00004947"/>
    </source>
</evidence>
<evidence type="ECO:0000313" key="8">
    <source>
        <dbReference type="Proteomes" id="UP000199662"/>
    </source>
</evidence>
<dbReference type="Proteomes" id="UP000199662">
    <property type="component" value="Unassembled WGS sequence"/>
</dbReference>
<sequence length="315" mass="36236">MRYTLILGGTGFIGSNLVYEYIKRDKNVIILGTSYTTYNKHFNDIVNQITIINGRLCNISLLNKVFEQYEIEEVIHLVSGLKPSSLLEEFLNEYEEVIIPTIKLIEIMNKHNVRKLIYLSSGGTVYGNYRENGCYKEDDLLQPINYYGLSKCNLEEIIKLEGRKGTIDYLILRPSNPFGKFQNINGQQGLIAVLLGKVLVKQEIEIWGDGSVVRDYIPIEYLCQCIIKLSELKIKNEIYNIGSGIGLSVNEIIQIVEKSLKIKLKIQYKEARSVDLNKVILNIDKLKRTMDVDKFVLDKSILKFYDFILEENDDN</sequence>
<dbReference type="PANTHER" id="PTHR43725">
    <property type="entry name" value="UDP-GLUCOSE 4-EPIMERASE"/>
    <property type="match status" value="1"/>
</dbReference>
<proteinExistence type="inferred from homology"/>
<keyword evidence="8" id="KW-1185">Reference proteome</keyword>
<evidence type="ECO:0000256" key="3">
    <source>
        <dbReference type="ARBA" id="ARBA00018569"/>
    </source>
</evidence>
<reference evidence="7 8" key="1">
    <citation type="submission" date="2016-10" db="EMBL/GenBank/DDBJ databases">
        <authorList>
            <person name="de Groot N.N."/>
        </authorList>
    </citation>
    <scope>NUCLEOTIDE SEQUENCE [LARGE SCALE GENOMIC DNA]</scope>
    <source>
        <strain evidence="7 8">DSM 2179</strain>
    </source>
</reference>
<dbReference type="EMBL" id="FNZK01000001">
    <property type="protein sequence ID" value="SEI84751.1"/>
    <property type="molecule type" value="Genomic_DNA"/>
</dbReference>
<dbReference type="Gene3D" id="3.40.50.720">
    <property type="entry name" value="NAD(P)-binding Rossmann-like Domain"/>
    <property type="match status" value="1"/>
</dbReference>
<dbReference type="Gene3D" id="3.90.25.10">
    <property type="entry name" value="UDP-galactose 4-epimerase, domain 1"/>
    <property type="match status" value="1"/>
</dbReference>
<name>A0A1H6TXM0_9FIRM</name>
<feature type="domain" description="NAD-dependent epimerase/dehydratase" evidence="6">
    <location>
        <begin position="5"/>
        <end position="242"/>
    </location>
</feature>
<dbReference type="STRING" id="84035.SAMN05660742_101219"/>
<dbReference type="AlphaFoldDB" id="A0A1H6TXM0"/>
<dbReference type="InterPro" id="IPR036291">
    <property type="entry name" value="NAD(P)-bd_dom_sf"/>
</dbReference>
<dbReference type="RefSeq" id="WP_091828436.1">
    <property type="nucleotide sequence ID" value="NZ_FNZK01000001.1"/>
</dbReference>
<organism evidence="7 8">
    <name type="scientific">Propionispira arboris</name>
    <dbReference type="NCBI Taxonomy" id="84035"/>
    <lineage>
        <taxon>Bacteria</taxon>
        <taxon>Bacillati</taxon>
        <taxon>Bacillota</taxon>
        <taxon>Negativicutes</taxon>
        <taxon>Selenomonadales</taxon>
        <taxon>Selenomonadaceae</taxon>
        <taxon>Propionispira</taxon>
    </lineage>
</organism>
<gene>
    <name evidence="7" type="ORF">SAMN05660742_101219</name>
</gene>
<dbReference type="InterPro" id="IPR001509">
    <property type="entry name" value="Epimerase_deHydtase"/>
</dbReference>
<evidence type="ECO:0000256" key="4">
    <source>
        <dbReference type="ARBA" id="ARBA00031367"/>
    </source>
</evidence>
<evidence type="ECO:0000259" key="6">
    <source>
        <dbReference type="Pfam" id="PF01370"/>
    </source>
</evidence>
<evidence type="ECO:0000256" key="5">
    <source>
        <dbReference type="ARBA" id="ARBA00033067"/>
    </source>
</evidence>
<dbReference type="SUPFAM" id="SSF51735">
    <property type="entry name" value="NAD(P)-binding Rossmann-fold domains"/>
    <property type="match status" value="1"/>
</dbReference>
<accession>A0A1H6TXM0</accession>
<protein>
    <recommendedName>
        <fullName evidence="3">UDP-glucose 4-epimerase</fullName>
    </recommendedName>
    <alternativeName>
        <fullName evidence="5">Galactowaldenase</fullName>
    </alternativeName>
    <alternativeName>
        <fullName evidence="4">UDP-galactose 4-epimerase</fullName>
    </alternativeName>
</protein>